<dbReference type="Pfam" id="PF04592">
    <property type="entry name" value="SelP_N"/>
    <property type="match status" value="1"/>
</dbReference>
<dbReference type="InterPro" id="IPR007671">
    <property type="entry name" value="Selenoprotein-P_N"/>
</dbReference>
<dbReference type="AlphaFoldDB" id="A0A8C7I5E8"/>
<keyword evidence="4" id="KW-0712">Selenocysteine</keyword>
<dbReference type="GO" id="GO:0008430">
    <property type="term" value="F:selenium binding"/>
    <property type="evidence" value="ECO:0007669"/>
    <property type="project" value="InterPro"/>
</dbReference>
<dbReference type="GO" id="GO:0001887">
    <property type="term" value="P:selenium compound metabolic process"/>
    <property type="evidence" value="ECO:0007669"/>
    <property type="project" value="TreeGrafter"/>
</dbReference>
<evidence type="ECO:0000259" key="7">
    <source>
        <dbReference type="Pfam" id="PF04592"/>
    </source>
</evidence>
<evidence type="ECO:0000256" key="2">
    <source>
        <dbReference type="ARBA" id="ARBA00022525"/>
    </source>
</evidence>
<evidence type="ECO:0000256" key="1">
    <source>
        <dbReference type="ARBA" id="ARBA00004613"/>
    </source>
</evidence>
<dbReference type="GO" id="GO:0005576">
    <property type="term" value="C:extracellular region"/>
    <property type="evidence" value="ECO:0007669"/>
    <property type="project" value="UniProtKB-SubCell"/>
</dbReference>
<feature type="domain" description="Selenoprotein P N-terminal" evidence="7">
    <location>
        <begin position="16"/>
        <end position="119"/>
    </location>
</feature>
<keyword evidence="5" id="KW-0325">Glycoprotein</keyword>
<name>A0A8C7I5E8_ONCKI</name>
<dbReference type="PANTHER" id="PTHR10105">
    <property type="entry name" value="SELENOPROTEIN P"/>
    <property type="match status" value="1"/>
</dbReference>
<proteinExistence type="predicted"/>
<evidence type="ECO:0000313" key="9">
    <source>
        <dbReference type="Proteomes" id="UP000694557"/>
    </source>
</evidence>
<evidence type="ECO:0000256" key="5">
    <source>
        <dbReference type="ARBA" id="ARBA00023180"/>
    </source>
</evidence>
<evidence type="ECO:0000256" key="4">
    <source>
        <dbReference type="ARBA" id="ARBA00022933"/>
    </source>
</evidence>
<dbReference type="Ensembl" id="ENSOKIT00005068398.1">
    <property type="protein sequence ID" value="ENSOKIP00005064352.1"/>
    <property type="gene ID" value="ENSOKIG00005027601.1"/>
</dbReference>
<evidence type="ECO:0000313" key="8">
    <source>
        <dbReference type="Ensembl" id="ENSOKIP00005064352.1"/>
    </source>
</evidence>
<feature type="region of interest" description="Disordered" evidence="6">
    <location>
        <begin position="128"/>
        <end position="155"/>
    </location>
</feature>
<protein>
    <recommendedName>
        <fullName evidence="7">Selenoprotein P N-terminal domain-containing protein</fullName>
    </recommendedName>
</protein>
<sequence>MGRSKYRHLYHVCPIFVPLSRLEGLHDKLLRSNLTDTSFLIVNEREGPLDIPVYQQAQLQDDVWEALHGNKDDFLVYDRCGRLTCHTVLPYSFLHYPYIDAAVRATYHKRIYGNCTMSESTFLNGIGGGNMPNIHHQQHHQHHNPGSDTDKQDSN</sequence>
<dbReference type="GeneTree" id="ENSGT00510000049326"/>
<dbReference type="Proteomes" id="UP000694557">
    <property type="component" value="Unassembled WGS sequence"/>
</dbReference>
<reference evidence="8" key="2">
    <citation type="submission" date="2025-09" db="UniProtKB">
        <authorList>
            <consortium name="Ensembl"/>
        </authorList>
    </citation>
    <scope>IDENTIFICATION</scope>
</reference>
<dbReference type="PANTHER" id="PTHR10105:SF4">
    <property type="entry name" value="SELENOPROTEIN P2"/>
    <property type="match status" value="1"/>
</dbReference>
<reference evidence="8" key="1">
    <citation type="submission" date="2025-08" db="UniProtKB">
        <authorList>
            <consortium name="Ensembl"/>
        </authorList>
    </citation>
    <scope>IDENTIFICATION</scope>
</reference>
<evidence type="ECO:0000256" key="6">
    <source>
        <dbReference type="SAM" id="MobiDB-lite"/>
    </source>
</evidence>
<keyword evidence="9" id="KW-1185">Reference proteome</keyword>
<keyword evidence="3" id="KW-0732">Signal</keyword>
<dbReference type="InterPro" id="IPR037941">
    <property type="entry name" value="SeP"/>
</dbReference>
<accession>A0A8C7I5E8</accession>
<evidence type="ECO:0000256" key="3">
    <source>
        <dbReference type="ARBA" id="ARBA00022729"/>
    </source>
</evidence>
<organism evidence="8 9">
    <name type="scientific">Oncorhynchus kisutch</name>
    <name type="common">Coho salmon</name>
    <name type="synonym">Salmo kisutch</name>
    <dbReference type="NCBI Taxonomy" id="8019"/>
    <lineage>
        <taxon>Eukaryota</taxon>
        <taxon>Metazoa</taxon>
        <taxon>Chordata</taxon>
        <taxon>Craniata</taxon>
        <taxon>Vertebrata</taxon>
        <taxon>Euteleostomi</taxon>
        <taxon>Actinopterygii</taxon>
        <taxon>Neopterygii</taxon>
        <taxon>Teleostei</taxon>
        <taxon>Protacanthopterygii</taxon>
        <taxon>Salmoniformes</taxon>
        <taxon>Salmonidae</taxon>
        <taxon>Salmoninae</taxon>
        <taxon>Oncorhynchus</taxon>
    </lineage>
</organism>
<keyword evidence="2" id="KW-0964">Secreted</keyword>
<comment type="subcellular location">
    <subcellularLocation>
        <location evidence="1">Secreted</location>
    </subcellularLocation>
</comment>